<dbReference type="Gene3D" id="2.115.10.20">
    <property type="entry name" value="Glycosyl hydrolase domain, family 43"/>
    <property type="match status" value="1"/>
</dbReference>
<accession>A0A5N5CWQ3</accession>
<feature type="signal peptide" evidence="1">
    <location>
        <begin position="1"/>
        <end position="18"/>
    </location>
</feature>
<sequence>MVTSSVLTACSLLPLLAAARINVTSQLFVLAGESTINNVKLTWSLIDDAASYEVLLLSDSGSYDVLATAPGDSWDIYGLTASQTYQIRGVNGSTTIDSSDDVTVAPGSTLASDLSTYDNTVASSLSIKSTLVSGSTYYKYNYVTDSNGFSYFQIQTSTDGYTFSGNTTAITRETVCASIDNGFCKLESIAINQHPTTNQVVIWAHFENAADYTLGEVAVLYGDPGDTLTFGGAFRPEGDDSRDLGFFADTDGSGYIITAINTNTNLGLYSLNADWTNVTAKVATIQPGENREAPALVRDGESYYLFSSTAAGWYPSQGKYVSTQASLSSSNGTWTASRNIGNVNTFGAQSGGVSQIGDTYVERANRWAAQWAIPEASNRQVVLPIAFADGLASYHFYRTLRYSDDAGVVVGVQSGKILSVGKTATSSDASTTASVANDGTQDDPSNLFTPAAVPFWWQVDLGDAHSLTQVDITPRQVGGSETYLQYNVTGSTDGESWTLLVNGTANTAVGFLNEEVTDSGSYRYVRLNVDKVINIHNGNEADWAAGLHEVTVYGS</sequence>
<dbReference type="SUPFAM" id="SSF49785">
    <property type="entry name" value="Galactose-binding domain-like"/>
    <property type="match status" value="1"/>
</dbReference>
<dbReference type="SUPFAM" id="SSF75005">
    <property type="entry name" value="Arabinanase/levansucrase/invertase"/>
    <property type="match status" value="1"/>
</dbReference>
<dbReference type="Proteomes" id="UP000325902">
    <property type="component" value="Unassembled WGS sequence"/>
</dbReference>
<dbReference type="PROSITE" id="PS50022">
    <property type="entry name" value="FA58C_3"/>
    <property type="match status" value="1"/>
</dbReference>
<gene>
    <name evidence="3" type="ORF">DBV05_g11531</name>
</gene>
<evidence type="ECO:0000313" key="3">
    <source>
        <dbReference type="EMBL" id="KAB2569797.1"/>
    </source>
</evidence>
<dbReference type="EMBL" id="VCHE01000167">
    <property type="protein sequence ID" value="KAB2569797.1"/>
    <property type="molecule type" value="Genomic_DNA"/>
</dbReference>
<keyword evidence="4" id="KW-1185">Reference proteome</keyword>
<dbReference type="CDD" id="cd18822">
    <property type="entry name" value="GH43_CtGH43-like"/>
    <property type="match status" value="1"/>
</dbReference>
<dbReference type="PANTHER" id="PTHR22925:SF3">
    <property type="entry name" value="GLYCOSYL HYDROLASE FAMILY PROTEIN 43"/>
    <property type="match status" value="1"/>
</dbReference>
<name>A0A5N5CWQ3_9PEZI</name>
<dbReference type="InterPro" id="IPR008979">
    <property type="entry name" value="Galactose-bd-like_sf"/>
</dbReference>
<keyword evidence="1" id="KW-0732">Signal</keyword>
<evidence type="ECO:0000313" key="4">
    <source>
        <dbReference type="Proteomes" id="UP000325902"/>
    </source>
</evidence>
<feature type="chain" id="PRO_5024820401" description="F5/8 type C domain-containing protein" evidence="1">
    <location>
        <begin position="19"/>
        <end position="555"/>
    </location>
</feature>
<comment type="caution">
    <text evidence="3">The sequence shown here is derived from an EMBL/GenBank/DDBJ whole genome shotgun (WGS) entry which is preliminary data.</text>
</comment>
<dbReference type="InterPro" id="IPR023296">
    <property type="entry name" value="Glyco_hydro_beta-prop_sf"/>
</dbReference>
<dbReference type="Gene3D" id="2.60.120.260">
    <property type="entry name" value="Galactose-binding domain-like"/>
    <property type="match status" value="1"/>
</dbReference>
<dbReference type="OrthoDB" id="9970295at2759"/>
<evidence type="ECO:0000256" key="1">
    <source>
        <dbReference type="SAM" id="SignalP"/>
    </source>
</evidence>
<dbReference type="InterPro" id="IPR000421">
    <property type="entry name" value="FA58C"/>
</dbReference>
<dbReference type="Pfam" id="PF00754">
    <property type="entry name" value="F5_F8_type_C"/>
    <property type="match status" value="1"/>
</dbReference>
<protein>
    <recommendedName>
        <fullName evidence="2">F5/8 type C domain-containing protein</fullName>
    </recommendedName>
</protein>
<dbReference type="AlphaFoldDB" id="A0A5N5CWQ3"/>
<organism evidence="3 4">
    <name type="scientific">Lasiodiplodia theobromae</name>
    <dbReference type="NCBI Taxonomy" id="45133"/>
    <lineage>
        <taxon>Eukaryota</taxon>
        <taxon>Fungi</taxon>
        <taxon>Dikarya</taxon>
        <taxon>Ascomycota</taxon>
        <taxon>Pezizomycotina</taxon>
        <taxon>Dothideomycetes</taxon>
        <taxon>Dothideomycetes incertae sedis</taxon>
        <taxon>Botryosphaeriales</taxon>
        <taxon>Botryosphaeriaceae</taxon>
        <taxon>Lasiodiplodia</taxon>
    </lineage>
</organism>
<reference evidence="3 4" key="1">
    <citation type="journal article" date="2019" name="Sci. Rep.">
        <title>A multi-omics analysis of the grapevine pathogen Lasiodiplodia theobromae reveals that temperature affects the expression of virulence- and pathogenicity-related genes.</title>
        <authorList>
            <person name="Felix C."/>
            <person name="Meneses R."/>
            <person name="Goncalves M.F.M."/>
            <person name="Tilleman L."/>
            <person name="Duarte A.S."/>
            <person name="Jorrin-Novo J.V."/>
            <person name="Van de Peer Y."/>
            <person name="Deforce D."/>
            <person name="Van Nieuwerburgh F."/>
            <person name="Esteves A.C."/>
            <person name="Alves A."/>
        </authorList>
    </citation>
    <scope>NUCLEOTIDE SEQUENCE [LARGE SCALE GENOMIC DNA]</scope>
    <source>
        <strain evidence="3 4">LA-SOL3</strain>
    </source>
</reference>
<dbReference type="PANTHER" id="PTHR22925">
    <property type="entry name" value="GLYCOSYL HYDROLASE 43 FAMILY MEMBER"/>
    <property type="match status" value="1"/>
</dbReference>
<evidence type="ECO:0000259" key="2">
    <source>
        <dbReference type="PROSITE" id="PS50022"/>
    </source>
</evidence>
<feature type="domain" description="F5/8 type C" evidence="2">
    <location>
        <begin position="405"/>
        <end position="555"/>
    </location>
</feature>
<proteinExistence type="predicted"/>